<dbReference type="EMBL" id="OX451738">
    <property type="protein sequence ID" value="CAI8601670.1"/>
    <property type="molecule type" value="Genomic_DNA"/>
</dbReference>
<feature type="domain" description="C2H2-type" evidence="1">
    <location>
        <begin position="126"/>
        <end position="147"/>
    </location>
</feature>
<dbReference type="InterPro" id="IPR013087">
    <property type="entry name" value="Znf_C2H2_type"/>
</dbReference>
<dbReference type="PROSITE" id="PS00028">
    <property type="entry name" value="ZINC_FINGER_C2H2_1"/>
    <property type="match status" value="1"/>
</dbReference>
<reference evidence="2 3" key="1">
    <citation type="submission" date="2023-01" db="EMBL/GenBank/DDBJ databases">
        <authorList>
            <person name="Kreplak J."/>
        </authorList>
    </citation>
    <scope>NUCLEOTIDE SEQUENCE [LARGE SCALE GENOMIC DNA]</scope>
</reference>
<gene>
    <name evidence="2" type="ORF">VFH_III006200</name>
</gene>
<evidence type="ECO:0000313" key="3">
    <source>
        <dbReference type="Proteomes" id="UP001157006"/>
    </source>
</evidence>
<dbReference type="AlphaFoldDB" id="A0AAV0ZT46"/>
<protein>
    <recommendedName>
        <fullName evidence="1">C2H2-type domain-containing protein</fullName>
    </recommendedName>
</protein>
<name>A0AAV0ZT46_VICFA</name>
<keyword evidence="3" id="KW-1185">Reference proteome</keyword>
<proteinExistence type="predicted"/>
<evidence type="ECO:0000259" key="1">
    <source>
        <dbReference type="PROSITE" id="PS00028"/>
    </source>
</evidence>
<accession>A0AAV0ZT46</accession>
<dbReference type="Proteomes" id="UP001157006">
    <property type="component" value="Chromosome 3"/>
</dbReference>
<sequence>MDFKNTPSSSSSIATDDYGSHAPGIRKAMKILEAQFRHSNAPSSVHHYEDVINIYNNNMMKNVFNDVYNPNQFFARSSQSHEPSSDQTVVAPTDTDASVGFHFKKKNVDDGRIHSLPHKKYGPYTCPKCNQVLATSQKFASHVTSNHYKFDTAEEKKKRYMSRNRNKPSLRIHKLDNRQTTFVPVVPSIDQPLVASIVNNDDQNQSSSLALPLNRVKLDFDLIDG</sequence>
<evidence type="ECO:0000313" key="2">
    <source>
        <dbReference type="EMBL" id="CAI8601670.1"/>
    </source>
</evidence>
<organism evidence="2 3">
    <name type="scientific">Vicia faba</name>
    <name type="common">Broad bean</name>
    <name type="synonym">Faba vulgaris</name>
    <dbReference type="NCBI Taxonomy" id="3906"/>
    <lineage>
        <taxon>Eukaryota</taxon>
        <taxon>Viridiplantae</taxon>
        <taxon>Streptophyta</taxon>
        <taxon>Embryophyta</taxon>
        <taxon>Tracheophyta</taxon>
        <taxon>Spermatophyta</taxon>
        <taxon>Magnoliopsida</taxon>
        <taxon>eudicotyledons</taxon>
        <taxon>Gunneridae</taxon>
        <taxon>Pentapetalae</taxon>
        <taxon>rosids</taxon>
        <taxon>fabids</taxon>
        <taxon>Fabales</taxon>
        <taxon>Fabaceae</taxon>
        <taxon>Papilionoideae</taxon>
        <taxon>50 kb inversion clade</taxon>
        <taxon>NPAAA clade</taxon>
        <taxon>Hologalegina</taxon>
        <taxon>IRL clade</taxon>
        <taxon>Fabeae</taxon>
        <taxon>Vicia</taxon>
    </lineage>
</organism>